<gene>
    <name evidence="2" type="ORF">S12H4_28382</name>
</gene>
<keyword evidence="1" id="KW-1133">Transmembrane helix</keyword>
<evidence type="ECO:0008006" key="3">
    <source>
        <dbReference type="Google" id="ProtNLM"/>
    </source>
</evidence>
<sequence>MKIIIIIIIVVVILLAYLGTSAYFAAIVMKIPRISLHDSPASVGLNYEDVSFPSRADNITLSGWYIPGGGENTIIMVSGSVQNRIESDIGVLKMSRDLVGRGFNILLFDLRGRGESEGKGLMMTHADRDIGGAVDYI</sequence>
<comment type="caution">
    <text evidence="2">The sequence shown here is derived from an EMBL/GenBank/DDBJ whole genome shotgun (WGS) entry which is preliminary data.</text>
</comment>
<dbReference type="EMBL" id="BARW01016275">
    <property type="protein sequence ID" value="GAJ02552.1"/>
    <property type="molecule type" value="Genomic_DNA"/>
</dbReference>
<dbReference type="SUPFAM" id="SSF53474">
    <property type="entry name" value="alpha/beta-Hydrolases"/>
    <property type="match status" value="1"/>
</dbReference>
<dbReference type="InterPro" id="IPR029058">
    <property type="entry name" value="AB_hydrolase_fold"/>
</dbReference>
<evidence type="ECO:0000256" key="1">
    <source>
        <dbReference type="SAM" id="Phobius"/>
    </source>
</evidence>
<evidence type="ECO:0000313" key="2">
    <source>
        <dbReference type="EMBL" id="GAJ02552.1"/>
    </source>
</evidence>
<name>X1UG57_9ZZZZ</name>
<accession>X1UG57</accession>
<proteinExistence type="predicted"/>
<feature type="transmembrane region" description="Helical" evidence="1">
    <location>
        <begin position="6"/>
        <end position="29"/>
    </location>
</feature>
<protein>
    <recommendedName>
        <fullName evidence="3">Serine aminopeptidase S33 domain-containing protein</fullName>
    </recommendedName>
</protein>
<organism evidence="2">
    <name type="scientific">marine sediment metagenome</name>
    <dbReference type="NCBI Taxonomy" id="412755"/>
    <lineage>
        <taxon>unclassified sequences</taxon>
        <taxon>metagenomes</taxon>
        <taxon>ecological metagenomes</taxon>
    </lineage>
</organism>
<feature type="non-terminal residue" evidence="2">
    <location>
        <position position="137"/>
    </location>
</feature>
<dbReference type="Gene3D" id="3.40.50.1820">
    <property type="entry name" value="alpha/beta hydrolase"/>
    <property type="match status" value="1"/>
</dbReference>
<keyword evidence="1" id="KW-0812">Transmembrane</keyword>
<reference evidence="2" key="1">
    <citation type="journal article" date="2014" name="Front. Microbiol.">
        <title>High frequency of phylogenetically diverse reductive dehalogenase-homologous genes in deep subseafloor sedimentary metagenomes.</title>
        <authorList>
            <person name="Kawai M."/>
            <person name="Futagami T."/>
            <person name="Toyoda A."/>
            <person name="Takaki Y."/>
            <person name="Nishi S."/>
            <person name="Hori S."/>
            <person name="Arai W."/>
            <person name="Tsubouchi T."/>
            <person name="Morono Y."/>
            <person name="Uchiyama I."/>
            <person name="Ito T."/>
            <person name="Fujiyama A."/>
            <person name="Inagaki F."/>
            <person name="Takami H."/>
        </authorList>
    </citation>
    <scope>NUCLEOTIDE SEQUENCE</scope>
    <source>
        <strain evidence="2">Expedition CK06-06</strain>
    </source>
</reference>
<dbReference type="AlphaFoldDB" id="X1UG57"/>
<keyword evidence="1" id="KW-0472">Membrane</keyword>